<dbReference type="AlphaFoldDB" id="A0AAE3G4C0"/>
<sequence>MAAQTLAKHRVTLTEAMEYAVAMEVMMSDPIAHKEEIEAFITRARKALRLADKPLVEQRHALDRAFATPTLLPLVSRAAPSVHEATMALLESAPVECAVIYADLPEAVATHPAIRRALRAEAAFESLNGPSNGGLAIRANIARAGIIRAASAEHPAQAVSDVLLASHSLMPQEQCDNRLLAAGGFVQSMVSEGCGIEAIGIAHHRWRGAVDCHLEAIGYSPRAIREQNRRELKAHRRLGERLAGKAVKLSGFAAAGALACVGLAAWVSGASVQDVAAISGELREVAAQQIATHVPNFVEGLDNFLSAGEAAYDGATTRARERLEMSPGGLRALDFIEGANQARRAIGAAIGDAARATQAALTYSPEHETRAESVLKQLTAGILTTAAGAKLLTPGFRRARALLTGMVERAERRQARVAARCLAEDGEHRP</sequence>
<evidence type="ECO:0000313" key="1">
    <source>
        <dbReference type="EMBL" id="MCP1674143.1"/>
    </source>
</evidence>
<comment type="caution">
    <text evidence="1">The sequence shown here is derived from an EMBL/GenBank/DDBJ whole genome shotgun (WGS) entry which is preliminary data.</text>
</comment>
<proteinExistence type="predicted"/>
<keyword evidence="2" id="KW-1185">Reference proteome</keyword>
<dbReference type="EMBL" id="JALJXV010000003">
    <property type="protein sequence ID" value="MCP1674143.1"/>
    <property type="molecule type" value="Genomic_DNA"/>
</dbReference>
<dbReference type="Proteomes" id="UP001205843">
    <property type="component" value="Unassembled WGS sequence"/>
</dbReference>
<evidence type="ECO:0000313" key="2">
    <source>
        <dbReference type="Proteomes" id="UP001205843"/>
    </source>
</evidence>
<accession>A0AAE3G4C0</accession>
<name>A0AAE3G4C0_9GAMM</name>
<protein>
    <submittedName>
        <fullName evidence="1">Uncharacterized protein</fullName>
    </submittedName>
</protein>
<organism evidence="1 2">
    <name type="scientific">Natronocella acetinitrilica</name>
    <dbReference type="NCBI Taxonomy" id="414046"/>
    <lineage>
        <taxon>Bacteria</taxon>
        <taxon>Pseudomonadati</taxon>
        <taxon>Pseudomonadota</taxon>
        <taxon>Gammaproteobacteria</taxon>
        <taxon>Chromatiales</taxon>
        <taxon>Ectothiorhodospiraceae</taxon>
        <taxon>Natronocella</taxon>
    </lineage>
</organism>
<dbReference type="RefSeq" id="WP_253475836.1">
    <property type="nucleotide sequence ID" value="NZ_JALJXV010000003.1"/>
</dbReference>
<gene>
    <name evidence="1" type="ORF">J2T57_001245</name>
</gene>
<reference evidence="1" key="1">
    <citation type="submission" date="2022-03" db="EMBL/GenBank/DDBJ databases">
        <title>Genomic Encyclopedia of Type Strains, Phase III (KMG-III): the genomes of soil and plant-associated and newly described type strains.</title>
        <authorList>
            <person name="Whitman W."/>
        </authorList>
    </citation>
    <scope>NUCLEOTIDE SEQUENCE</scope>
    <source>
        <strain evidence="1">ANL 6-2</strain>
    </source>
</reference>